<name>A0AA86J1B4_9BURK</name>
<reference evidence="1 2" key="1">
    <citation type="submission" date="2023-10" db="EMBL/GenBank/DDBJ databases">
        <title>Complete Genome Sequence of Limnobacter thiooxidans CS-K2T, Isolated from freshwater lake sediments in Bavaria, Germany.</title>
        <authorList>
            <person name="Naruki M."/>
            <person name="Watanabe A."/>
            <person name="Warashina T."/>
            <person name="Morita T."/>
            <person name="Arakawa K."/>
        </authorList>
    </citation>
    <scope>NUCLEOTIDE SEQUENCE [LARGE SCALE GENOMIC DNA]</scope>
    <source>
        <strain evidence="1 2">CS-K2</strain>
    </source>
</reference>
<dbReference type="AlphaFoldDB" id="A0AA86J1B4"/>
<sequence>MKSKHSALSPLASLMQEPQTSSLITQAAQSRRLEKIIHTWPSLRGVTFSVGPVKKDKLKIFVSTPAALTRLRQSLPSLIQHLQNSSMNINDIQLQIQTNPLTSKQLERRPKKAVFSDAAKKAWLDLENRLEDSPIKEATQALNKHHKFK</sequence>
<protein>
    <recommendedName>
        <fullName evidence="3">DUF721 domain-containing protein</fullName>
    </recommendedName>
</protein>
<gene>
    <name evidence="1" type="ORF">RGQ30_04850</name>
</gene>
<keyword evidence="2" id="KW-1185">Reference proteome</keyword>
<dbReference type="Proteomes" id="UP001329151">
    <property type="component" value="Chromosome"/>
</dbReference>
<accession>A0AA86J1B4</accession>
<dbReference type="EMBL" id="AP028947">
    <property type="protein sequence ID" value="BET24984.1"/>
    <property type="molecule type" value="Genomic_DNA"/>
</dbReference>
<evidence type="ECO:0008006" key="3">
    <source>
        <dbReference type="Google" id="ProtNLM"/>
    </source>
</evidence>
<dbReference type="KEGG" id="lto:RGQ30_04850"/>
<evidence type="ECO:0000313" key="1">
    <source>
        <dbReference type="EMBL" id="BET24984.1"/>
    </source>
</evidence>
<organism evidence="1 2">
    <name type="scientific">Limnobacter thiooxidans</name>
    <dbReference type="NCBI Taxonomy" id="131080"/>
    <lineage>
        <taxon>Bacteria</taxon>
        <taxon>Pseudomonadati</taxon>
        <taxon>Pseudomonadota</taxon>
        <taxon>Betaproteobacteria</taxon>
        <taxon>Burkholderiales</taxon>
        <taxon>Burkholderiaceae</taxon>
        <taxon>Limnobacter</taxon>
    </lineage>
</organism>
<proteinExistence type="predicted"/>
<evidence type="ECO:0000313" key="2">
    <source>
        <dbReference type="Proteomes" id="UP001329151"/>
    </source>
</evidence>